<name>A0A316UD12_9BASI</name>
<dbReference type="Gene3D" id="4.10.60.10">
    <property type="entry name" value="Zinc finger, CCHC-type"/>
    <property type="match status" value="1"/>
</dbReference>
<dbReference type="GeneID" id="37010802"/>
<reference evidence="1 2" key="1">
    <citation type="journal article" date="2018" name="Mol. Biol. Evol.">
        <title>Broad Genomic Sampling Reveals a Smut Pathogenic Ancestry of the Fungal Clade Ustilaginomycotina.</title>
        <authorList>
            <person name="Kijpornyongpan T."/>
            <person name="Mondo S.J."/>
            <person name="Barry K."/>
            <person name="Sandor L."/>
            <person name="Lee J."/>
            <person name="Lipzen A."/>
            <person name="Pangilinan J."/>
            <person name="LaButti K."/>
            <person name="Hainaut M."/>
            <person name="Henrissat B."/>
            <person name="Grigoriev I.V."/>
            <person name="Spatafora J.W."/>
            <person name="Aime M.C."/>
        </authorList>
    </citation>
    <scope>NUCLEOTIDE SEQUENCE [LARGE SCALE GENOMIC DNA]</scope>
    <source>
        <strain evidence="1 2">MCA 4718</strain>
    </source>
</reference>
<dbReference type="RefSeq" id="XP_025350287.1">
    <property type="nucleotide sequence ID" value="XM_025489068.1"/>
</dbReference>
<dbReference type="EMBL" id="KZ819322">
    <property type="protein sequence ID" value="PWN23127.1"/>
    <property type="molecule type" value="Genomic_DNA"/>
</dbReference>
<dbReference type="Proteomes" id="UP000245942">
    <property type="component" value="Unassembled WGS sequence"/>
</dbReference>
<organism evidence="1 2">
    <name type="scientific">Pseudomicrostroma glucosiphilum</name>
    <dbReference type="NCBI Taxonomy" id="1684307"/>
    <lineage>
        <taxon>Eukaryota</taxon>
        <taxon>Fungi</taxon>
        <taxon>Dikarya</taxon>
        <taxon>Basidiomycota</taxon>
        <taxon>Ustilaginomycotina</taxon>
        <taxon>Exobasidiomycetes</taxon>
        <taxon>Microstromatales</taxon>
        <taxon>Microstromatales incertae sedis</taxon>
        <taxon>Pseudomicrostroma</taxon>
    </lineage>
</organism>
<dbReference type="AlphaFoldDB" id="A0A316UD12"/>
<proteinExistence type="predicted"/>
<evidence type="ECO:0000313" key="1">
    <source>
        <dbReference type="EMBL" id="PWN23127.1"/>
    </source>
</evidence>
<protein>
    <submittedName>
        <fullName evidence="1">Uncharacterized protein</fullName>
    </submittedName>
</protein>
<keyword evidence="2" id="KW-1185">Reference proteome</keyword>
<evidence type="ECO:0000313" key="2">
    <source>
        <dbReference type="Proteomes" id="UP000245942"/>
    </source>
</evidence>
<gene>
    <name evidence="1" type="ORF">BCV69DRAFT_109988</name>
</gene>
<sequence length="77" mass="8334">MSLFIHLKRERRRADEALMSSSFPHYLPFLPAYLASSLVLACYLTFDSSPIAAGHQAAACPNAAQGPSCYNCNQPGS</sequence>
<accession>A0A316UD12</accession>